<reference evidence="2 3" key="1">
    <citation type="journal article" date="2011" name="Stand. Genomic Sci.">
        <title>Non-contiguous finished genome sequence and contextual data of the filamentous soil bacterium Ktedonobacter racemifer type strain (SOSP1-21).</title>
        <authorList>
            <person name="Chang Y.J."/>
            <person name="Land M."/>
            <person name="Hauser L."/>
            <person name="Chertkov O."/>
            <person name="Del Rio T.G."/>
            <person name="Nolan M."/>
            <person name="Copeland A."/>
            <person name="Tice H."/>
            <person name="Cheng J.F."/>
            <person name="Lucas S."/>
            <person name="Han C."/>
            <person name="Goodwin L."/>
            <person name="Pitluck S."/>
            <person name="Ivanova N."/>
            <person name="Ovchinikova G."/>
            <person name="Pati A."/>
            <person name="Chen A."/>
            <person name="Palaniappan K."/>
            <person name="Mavromatis K."/>
            <person name="Liolios K."/>
            <person name="Brettin T."/>
            <person name="Fiebig A."/>
            <person name="Rohde M."/>
            <person name="Abt B."/>
            <person name="Goker M."/>
            <person name="Detter J.C."/>
            <person name="Woyke T."/>
            <person name="Bristow J."/>
            <person name="Eisen J.A."/>
            <person name="Markowitz V."/>
            <person name="Hugenholtz P."/>
            <person name="Kyrpides N.C."/>
            <person name="Klenk H.P."/>
            <person name="Lapidus A."/>
        </authorList>
    </citation>
    <scope>NUCLEOTIDE SEQUENCE [LARGE SCALE GENOMIC DNA]</scope>
    <source>
        <strain evidence="3">DSM 44963</strain>
    </source>
</reference>
<comment type="caution">
    <text evidence="2">The sequence shown here is derived from an EMBL/GenBank/DDBJ whole genome shotgun (WGS) entry which is preliminary data.</text>
</comment>
<dbReference type="STRING" id="485913.Krac_7883"/>
<organism evidence="2 3">
    <name type="scientific">Ktedonobacter racemifer DSM 44963</name>
    <dbReference type="NCBI Taxonomy" id="485913"/>
    <lineage>
        <taxon>Bacteria</taxon>
        <taxon>Bacillati</taxon>
        <taxon>Chloroflexota</taxon>
        <taxon>Ktedonobacteria</taxon>
        <taxon>Ktedonobacterales</taxon>
        <taxon>Ktedonobacteraceae</taxon>
        <taxon>Ktedonobacter</taxon>
    </lineage>
</organism>
<sequence>MVTAIILACIFGGIVGIVGMFLLIVLTALCKYVEYHPEASPNDAIVTVFRLVLNDLQGKKQAK</sequence>
<keyword evidence="1" id="KW-0472">Membrane</keyword>
<evidence type="ECO:0000256" key="1">
    <source>
        <dbReference type="SAM" id="Phobius"/>
    </source>
</evidence>
<keyword evidence="1" id="KW-1133">Transmembrane helix</keyword>
<keyword evidence="3" id="KW-1185">Reference proteome</keyword>
<feature type="transmembrane region" description="Helical" evidence="1">
    <location>
        <begin position="5"/>
        <end position="29"/>
    </location>
</feature>
<keyword evidence="1" id="KW-0812">Transmembrane</keyword>
<evidence type="ECO:0000313" key="2">
    <source>
        <dbReference type="EMBL" id="EFH86580.1"/>
    </source>
</evidence>
<accession>D6TLD0</accession>
<proteinExistence type="predicted"/>
<dbReference type="Proteomes" id="UP000004508">
    <property type="component" value="Unassembled WGS sequence"/>
</dbReference>
<dbReference type="EMBL" id="ADVG01000002">
    <property type="protein sequence ID" value="EFH86580.1"/>
    <property type="molecule type" value="Genomic_DNA"/>
</dbReference>
<dbReference type="AlphaFoldDB" id="D6TLD0"/>
<dbReference type="InParanoid" id="D6TLD0"/>
<evidence type="ECO:0000313" key="3">
    <source>
        <dbReference type="Proteomes" id="UP000004508"/>
    </source>
</evidence>
<name>D6TLD0_KTERA</name>
<protein>
    <submittedName>
        <fullName evidence="2">Uncharacterized protein</fullName>
    </submittedName>
</protein>
<gene>
    <name evidence="2" type="ORF">Krac_7883</name>
</gene>